<dbReference type="PANTHER" id="PTHR43427">
    <property type="entry name" value="CHLORIDE CHANNEL PROTEIN CLC-E"/>
    <property type="match status" value="1"/>
</dbReference>
<comment type="subcellular location">
    <subcellularLocation>
        <location evidence="1">Membrane</location>
        <topology evidence="1">Multi-pass membrane protein</topology>
    </subcellularLocation>
</comment>
<dbReference type="Gene3D" id="1.10.3080.10">
    <property type="entry name" value="Clc chloride channel"/>
    <property type="match status" value="1"/>
</dbReference>
<proteinExistence type="predicted"/>
<evidence type="ECO:0000256" key="5">
    <source>
        <dbReference type="ARBA" id="ARBA00023065"/>
    </source>
</evidence>
<dbReference type="GO" id="GO:0005254">
    <property type="term" value="F:chloride channel activity"/>
    <property type="evidence" value="ECO:0007669"/>
    <property type="project" value="UniProtKB-KW"/>
</dbReference>
<feature type="transmembrane region" description="Helical" evidence="10">
    <location>
        <begin position="347"/>
        <end position="367"/>
    </location>
</feature>
<dbReference type="EMBL" id="CP023777">
    <property type="protein sequence ID" value="ATL49941.1"/>
    <property type="molecule type" value="Genomic_DNA"/>
</dbReference>
<dbReference type="Pfam" id="PF00654">
    <property type="entry name" value="Voltage_CLC"/>
    <property type="match status" value="1"/>
</dbReference>
<evidence type="ECO:0000256" key="6">
    <source>
        <dbReference type="ARBA" id="ARBA00023136"/>
    </source>
</evidence>
<keyword evidence="7" id="KW-0869">Chloride channel</keyword>
<keyword evidence="8" id="KW-0868">Chloride</keyword>
<reference evidence="11 12" key="1">
    <citation type="submission" date="2017-10" db="EMBL/GenBank/DDBJ databases">
        <title>Paenichitinophaga pekingensis gen. nov., sp. nov., isolated from activated sludge.</title>
        <authorList>
            <person name="Jin D."/>
            <person name="Kong X."/>
            <person name="Deng Y."/>
            <person name="Bai Z."/>
        </authorList>
    </citation>
    <scope>NUCLEOTIDE SEQUENCE [LARGE SCALE GENOMIC DNA]</scope>
    <source>
        <strain evidence="11 12">13</strain>
    </source>
</reference>
<evidence type="ECO:0000256" key="8">
    <source>
        <dbReference type="ARBA" id="ARBA00023214"/>
    </source>
</evidence>
<keyword evidence="6 10" id="KW-0472">Membrane</keyword>
<organism evidence="11 12">
    <name type="scientific">Chitinophaga caeni</name>
    <dbReference type="NCBI Taxonomy" id="2029983"/>
    <lineage>
        <taxon>Bacteria</taxon>
        <taxon>Pseudomonadati</taxon>
        <taxon>Bacteroidota</taxon>
        <taxon>Chitinophagia</taxon>
        <taxon>Chitinophagales</taxon>
        <taxon>Chitinophagaceae</taxon>
        <taxon>Chitinophaga</taxon>
    </lineage>
</organism>
<dbReference type="CDD" id="cd00400">
    <property type="entry name" value="Voltage_gated_ClC"/>
    <property type="match status" value="1"/>
</dbReference>
<feature type="transmembrane region" description="Helical" evidence="10">
    <location>
        <begin position="373"/>
        <end position="396"/>
    </location>
</feature>
<keyword evidence="2" id="KW-0813">Transport</keyword>
<evidence type="ECO:0000256" key="10">
    <source>
        <dbReference type="SAM" id="Phobius"/>
    </source>
</evidence>
<evidence type="ECO:0000313" key="11">
    <source>
        <dbReference type="EMBL" id="ATL49941.1"/>
    </source>
</evidence>
<dbReference type="KEGG" id="cbae:COR50_17840"/>
<dbReference type="SUPFAM" id="SSF81340">
    <property type="entry name" value="Clc chloride channel"/>
    <property type="match status" value="1"/>
</dbReference>
<evidence type="ECO:0000256" key="1">
    <source>
        <dbReference type="ARBA" id="ARBA00004141"/>
    </source>
</evidence>
<dbReference type="GO" id="GO:0034707">
    <property type="term" value="C:chloride channel complex"/>
    <property type="evidence" value="ECO:0007669"/>
    <property type="project" value="UniProtKB-KW"/>
</dbReference>
<evidence type="ECO:0000256" key="2">
    <source>
        <dbReference type="ARBA" id="ARBA00022448"/>
    </source>
</evidence>
<dbReference type="InterPro" id="IPR014743">
    <property type="entry name" value="Cl-channel_core"/>
</dbReference>
<dbReference type="OrthoDB" id="9812438at2"/>
<evidence type="ECO:0000256" key="3">
    <source>
        <dbReference type="ARBA" id="ARBA00022692"/>
    </source>
</evidence>
<accession>A0A291R1B5</accession>
<dbReference type="InterPro" id="IPR001807">
    <property type="entry name" value="ClC"/>
</dbReference>
<evidence type="ECO:0000256" key="4">
    <source>
        <dbReference type="ARBA" id="ARBA00022989"/>
    </source>
</evidence>
<feature type="transmembrane region" description="Helical" evidence="10">
    <location>
        <begin position="180"/>
        <end position="204"/>
    </location>
</feature>
<evidence type="ECO:0000256" key="7">
    <source>
        <dbReference type="ARBA" id="ARBA00023173"/>
    </source>
</evidence>
<keyword evidence="9" id="KW-0407">Ion channel</keyword>
<gene>
    <name evidence="11" type="ORF">COR50_17840</name>
</gene>
<dbReference type="Proteomes" id="UP000220133">
    <property type="component" value="Chromosome"/>
</dbReference>
<evidence type="ECO:0000313" key="12">
    <source>
        <dbReference type="Proteomes" id="UP000220133"/>
    </source>
</evidence>
<sequence length="432" mass="46761">MVILYNKVKLYLLALLVAASCTLLADSLKRITSLVQDLLFEHTERNLPWLLIILPSVGITIIYFTRKYLFKKKQNKGIKEIYETIAGRKQMLPAYKIPSHYINGFFTVIFGGSTGIEVSTVVATAAVGASVHKKGNAAIMYKTELICAGVAAGITVLFASPVAGILFSLEVIAKKVSRTILASTILSAGVAWLYLYWVGSAYLFNFAIQPWHWHALPYFLLLGILCALVAVYFTKTVIITKALFSKISNNFIRVNLGAVLVGIAILCLPYLYGDSYHGLNSILEQSGQMGTSYSFYFLLLALVLIKPLVASLTLGAGGDGGVFAPSIVCGALLGILFASLCNQLLNAHLIVVNFALVGAAAMLSAAIHAPFTAIFLACSLMPGGSIIFIPIAIGSFSAKYIASKTFQYTVYSYKGKSLQMQLARIIARIKYS</sequence>
<dbReference type="InterPro" id="IPR050368">
    <property type="entry name" value="ClC-type_chloride_channel"/>
</dbReference>
<keyword evidence="4 10" id="KW-1133">Transmembrane helix</keyword>
<feature type="transmembrane region" description="Helical" evidence="10">
    <location>
        <begin position="216"/>
        <end position="234"/>
    </location>
</feature>
<feature type="transmembrane region" description="Helical" evidence="10">
    <location>
        <begin position="293"/>
        <end position="316"/>
    </location>
</feature>
<protein>
    <submittedName>
        <fullName evidence="11">Chloride channel protein</fullName>
    </submittedName>
</protein>
<name>A0A291R1B5_9BACT</name>
<evidence type="ECO:0000256" key="9">
    <source>
        <dbReference type="ARBA" id="ARBA00023303"/>
    </source>
</evidence>
<dbReference type="PROSITE" id="PS51257">
    <property type="entry name" value="PROKAR_LIPOPROTEIN"/>
    <property type="match status" value="1"/>
</dbReference>
<feature type="transmembrane region" description="Helical" evidence="10">
    <location>
        <begin position="49"/>
        <end position="69"/>
    </location>
</feature>
<dbReference type="AlphaFoldDB" id="A0A291R1B5"/>
<keyword evidence="3 10" id="KW-0812">Transmembrane</keyword>
<feature type="transmembrane region" description="Helical" evidence="10">
    <location>
        <begin position="254"/>
        <end position="272"/>
    </location>
</feature>
<dbReference type="PANTHER" id="PTHR43427:SF6">
    <property type="entry name" value="CHLORIDE CHANNEL PROTEIN CLC-E"/>
    <property type="match status" value="1"/>
</dbReference>
<feature type="transmembrane region" description="Helical" evidence="10">
    <location>
        <begin position="322"/>
        <end position="340"/>
    </location>
</feature>
<keyword evidence="5" id="KW-0406">Ion transport</keyword>
<feature type="transmembrane region" description="Helical" evidence="10">
    <location>
        <begin position="145"/>
        <end position="168"/>
    </location>
</feature>
<keyword evidence="12" id="KW-1185">Reference proteome</keyword>